<comment type="caution">
    <text evidence="2">The sequence shown here is derived from an EMBL/GenBank/DDBJ whole genome shotgun (WGS) entry which is preliminary data.</text>
</comment>
<dbReference type="SMART" id="SM00481">
    <property type="entry name" value="POLIIIAc"/>
    <property type="match status" value="1"/>
</dbReference>
<dbReference type="InterPro" id="IPR016195">
    <property type="entry name" value="Pol/histidinol_Pase-like"/>
</dbReference>
<proteinExistence type="predicted"/>
<dbReference type="InterPro" id="IPR003141">
    <property type="entry name" value="Pol/His_phosphatase_N"/>
</dbReference>
<protein>
    <submittedName>
        <fullName evidence="2">PHP domain-containing protein</fullName>
    </submittedName>
</protein>
<sequence>MTPWQASGPWLRCALHAHTTNSDGELAPRMLVKHYERAGYDVLAITDHWHRTEAPSGRVLVIPGAELNCLLPAGRDGHVLALGVDADPGELGERLDLAGTAGWIVAHGGVAYLAHPYWTGATPGTLELPAEVSGIEVYNAGCELEIGRGLSAVHWDELLAAGHACHAIAADDTHHPGFDSDLAWTWVRAERSAEAVLEALRSGCFYASTGPLLTDVRVGDGAVEVECSPCRSVTLLTGVSSGAAVHAGRLGYSYAAEIVDRTHDGLITAARLVLPETAPYARVEVVDAAGKTAWSNRVA</sequence>
<dbReference type="PANTHER" id="PTHR42924">
    <property type="entry name" value="EXONUCLEASE"/>
    <property type="match status" value="1"/>
</dbReference>
<dbReference type="PANTHER" id="PTHR42924:SF3">
    <property type="entry name" value="POLYMERASE_HISTIDINOL PHOSPHATASE N-TERMINAL DOMAIN-CONTAINING PROTEIN"/>
    <property type="match status" value="1"/>
</dbReference>
<dbReference type="GO" id="GO:0004534">
    <property type="term" value="F:5'-3' RNA exonuclease activity"/>
    <property type="evidence" value="ECO:0007669"/>
    <property type="project" value="TreeGrafter"/>
</dbReference>
<dbReference type="OrthoDB" id="9804333at2"/>
<keyword evidence="3" id="KW-1185">Reference proteome</keyword>
<organism evidence="2 3">
    <name type="scientific">Gaiella occulta</name>
    <dbReference type="NCBI Taxonomy" id="1002870"/>
    <lineage>
        <taxon>Bacteria</taxon>
        <taxon>Bacillati</taxon>
        <taxon>Actinomycetota</taxon>
        <taxon>Thermoleophilia</taxon>
        <taxon>Gaiellales</taxon>
        <taxon>Gaiellaceae</taxon>
        <taxon>Gaiella</taxon>
    </lineage>
</organism>
<dbReference type="NCBIfam" id="NF038032">
    <property type="entry name" value="CehA_McbA_metalo"/>
    <property type="match status" value="1"/>
</dbReference>
<gene>
    <name evidence="2" type="ORF">Gocc_0547</name>
</gene>
<dbReference type="GO" id="GO:0035312">
    <property type="term" value="F:5'-3' DNA exonuclease activity"/>
    <property type="evidence" value="ECO:0007669"/>
    <property type="project" value="TreeGrafter"/>
</dbReference>
<dbReference type="AlphaFoldDB" id="A0A7M2Z136"/>
<accession>A0A7M2Z136</accession>
<dbReference type="RefSeq" id="WP_114794974.1">
    <property type="nucleotide sequence ID" value="NZ_QQZY01000001.1"/>
</dbReference>
<evidence type="ECO:0000313" key="2">
    <source>
        <dbReference type="EMBL" id="RDI76128.1"/>
    </source>
</evidence>
<evidence type="ECO:0000313" key="3">
    <source>
        <dbReference type="Proteomes" id="UP000254134"/>
    </source>
</evidence>
<dbReference type="EMBL" id="QQZY01000001">
    <property type="protein sequence ID" value="RDI76128.1"/>
    <property type="molecule type" value="Genomic_DNA"/>
</dbReference>
<reference evidence="3" key="2">
    <citation type="journal article" date="2019" name="MicrobiologyOpen">
        <title>High-quality draft genome sequence of Gaiella occulta isolated from a 150 meter deep mineral water borehole and comparison with the genome sequences of other deep-branching lineages of the phylum Actinobacteria.</title>
        <authorList>
            <person name="Severino R."/>
            <person name="Froufe H.J.C."/>
            <person name="Barroso C."/>
            <person name="Albuquerque L."/>
            <person name="Lobo-da-Cunha A."/>
            <person name="da Costa M.S."/>
            <person name="Egas C."/>
        </authorList>
    </citation>
    <scope>NUCLEOTIDE SEQUENCE [LARGE SCALE GENOMIC DNA]</scope>
    <source>
        <strain evidence="3">F2-233</strain>
    </source>
</reference>
<evidence type="ECO:0000259" key="1">
    <source>
        <dbReference type="SMART" id="SM00481"/>
    </source>
</evidence>
<dbReference type="Gene3D" id="3.20.20.140">
    <property type="entry name" value="Metal-dependent hydrolases"/>
    <property type="match status" value="1"/>
</dbReference>
<dbReference type="SUPFAM" id="SSF89550">
    <property type="entry name" value="PHP domain-like"/>
    <property type="match status" value="1"/>
</dbReference>
<dbReference type="Proteomes" id="UP000254134">
    <property type="component" value="Unassembled WGS sequence"/>
</dbReference>
<name>A0A7M2Z136_9ACTN</name>
<dbReference type="InterPro" id="IPR052018">
    <property type="entry name" value="PHP_domain"/>
</dbReference>
<feature type="domain" description="Polymerase/histidinol phosphatase N-terminal" evidence="1">
    <location>
        <begin position="13"/>
        <end position="71"/>
    </location>
</feature>
<reference evidence="2 3" key="1">
    <citation type="submission" date="2018-07" db="EMBL/GenBank/DDBJ databases">
        <title>High-quality-draft genome sequence of Gaiella occulta.</title>
        <authorList>
            <person name="Severino R."/>
            <person name="Froufe H.J.C."/>
            <person name="Rainey F.A."/>
            <person name="Barroso C."/>
            <person name="Albuquerque L."/>
            <person name="Lobo-Da-Cunha A."/>
            <person name="Da Costa M.S."/>
            <person name="Egas C."/>
        </authorList>
    </citation>
    <scope>NUCLEOTIDE SEQUENCE [LARGE SCALE GENOMIC DNA]</scope>
    <source>
        <strain evidence="2 3">F2-233</strain>
    </source>
</reference>